<feature type="transmembrane region" description="Helical" evidence="1">
    <location>
        <begin position="268"/>
        <end position="286"/>
    </location>
</feature>
<keyword evidence="1" id="KW-0472">Membrane</keyword>
<feature type="transmembrane region" description="Helical" evidence="1">
    <location>
        <begin position="228"/>
        <end position="248"/>
    </location>
</feature>
<feature type="transmembrane region" description="Helical" evidence="1">
    <location>
        <begin position="164"/>
        <end position="184"/>
    </location>
</feature>
<sequence>MRVHIKVRTLVLLRRAAGFTAAVAMSLYLLVKLVWIAAEVWQGTAHWVLLNAITVVMALAGAALGLALAQSWGTRLPGWLVLPLGWVAGGFLVSMIPYMIAASLVAPSAPEPAAATPAWESVLIGVGFAGMAVALVVGLPLFLRERWPRAFAGRVGRERADGRFLWALAPLGGLTATWISWAAGSTYGLLAVCDTQGRLLMANSALCAAGAGWSLWALGPWGSGRTPVWLPMAVGFVASGSLFSWGAWRLAWLVAGTYQPVELRGVAVAEHCVAVGAGLAVLLALSQAYGRRGDPRGVG</sequence>
<dbReference type="EMBL" id="JACHMB010000001">
    <property type="protein sequence ID" value="MBB5781383.1"/>
    <property type="molecule type" value="Genomic_DNA"/>
</dbReference>
<feature type="transmembrane region" description="Helical" evidence="1">
    <location>
        <begin position="121"/>
        <end position="143"/>
    </location>
</feature>
<gene>
    <name evidence="2" type="ORF">HD596_008139</name>
</gene>
<keyword evidence="3" id="KW-1185">Reference proteome</keyword>
<reference evidence="2 3" key="1">
    <citation type="submission" date="2020-08" db="EMBL/GenBank/DDBJ databases">
        <title>Sequencing the genomes of 1000 actinobacteria strains.</title>
        <authorList>
            <person name="Klenk H.-P."/>
        </authorList>
    </citation>
    <scope>NUCLEOTIDE SEQUENCE [LARGE SCALE GENOMIC DNA]</scope>
    <source>
        <strain evidence="2 3">DSM 45507</strain>
    </source>
</reference>
<dbReference type="Proteomes" id="UP000579153">
    <property type="component" value="Unassembled WGS sequence"/>
</dbReference>
<dbReference type="AlphaFoldDB" id="A0A7W9GCQ8"/>
<feature type="transmembrane region" description="Helical" evidence="1">
    <location>
        <begin position="80"/>
        <end position="101"/>
    </location>
</feature>
<accession>A0A7W9GCQ8</accession>
<dbReference type="RefSeq" id="WP_185074690.1">
    <property type="nucleotide sequence ID" value="NZ_JACHMB010000001.1"/>
</dbReference>
<proteinExistence type="predicted"/>
<evidence type="ECO:0000256" key="1">
    <source>
        <dbReference type="SAM" id="Phobius"/>
    </source>
</evidence>
<evidence type="ECO:0000313" key="3">
    <source>
        <dbReference type="Proteomes" id="UP000579153"/>
    </source>
</evidence>
<protein>
    <submittedName>
        <fullName evidence="2">Uncharacterized protein</fullName>
    </submittedName>
</protein>
<feature type="transmembrane region" description="Helical" evidence="1">
    <location>
        <begin position="12"/>
        <end position="38"/>
    </location>
</feature>
<feature type="transmembrane region" description="Helical" evidence="1">
    <location>
        <begin position="196"/>
        <end position="216"/>
    </location>
</feature>
<feature type="transmembrane region" description="Helical" evidence="1">
    <location>
        <begin position="44"/>
        <end position="68"/>
    </location>
</feature>
<name>A0A7W9GCQ8_9ACTN</name>
<keyword evidence="1" id="KW-1133">Transmembrane helix</keyword>
<organism evidence="2 3">
    <name type="scientific">Nonomuraea jabiensis</name>
    <dbReference type="NCBI Taxonomy" id="882448"/>
    <lineage>
        <taxon>Bacteria</taxon>
        <taxon>Bacillati</taxon>
        <taxon>Actinomycetota</taxon>
        <taxon>Actinomycetes</taxon>
        <taxon>Streptosporangiales</taxon>
        <taxon>Streptosporangiaceae</taxon>
        <taxon>Nonomuraea</taxon>
    </lineage>
</organism>
<comment type="caution">
    <text evidence="2">The sequence shown here is derived from an EMBL/GenBank/DDBJ whole genome shotgun (WGS) entry which is preliminary data.</text>
</comment>
<evidence type="ECO:0000313" key="2">
    <source>
        <dbReference type="EMBL" id="MBB5781383.1"/>
    </source>
</evidence>
<keyword evidence="1" id="KW-0812">Transmembrane</keyword>